<evidence type="ECO:0000256" key="1">
    <source>
        <dbReference type="SAM" id="MobiDB-lite"/>
    </source>
</evidence>
<dbReference type="PANTHER" id="PTHR37697:SF2">
    <property type="entry name" value="AP2-LIKE ETHYLENE-RESPONSIVE TRANSCRIPTION FACTOR SNZ"/>
    <property type="match status" value="1"/>
</dbReference>
<organism evidence="2 3">
    <name type="scientific">Mikania micrantha</name>
    <name type="common">bitter vine</name>
    <dbReference type="NCBI Taxonomy" id="192012"/>
    <lineage>
        <taxon>Eukaryota</taxon>
        <taxon>Viridiplantae</taxon>
        <taxon>Streptophyta</taxon>
        <taxon>Embryophyta</taxon>
        <taxon>Tracheophyta</taxon>
        <taxon>Spermatophyta</taxon>
        <taxon>Magnoliopsida</taxon>
        <taxon>eudicotyledons</taxon>
        <taxon>Gunneridae</taxon>
        <taxon>Pentapetalae</taxon>
        <taxon>asterids</taxon>
        <taxon>campanulids</taxon>
        <taxon>Asterales</taxon>
        <taxon>Asteraceae</taxon>
        <taxon>Asteroideae</taxon>
        <taxon>Heliantheae alliance</taxon>
        <taxon>Eupatorieae</taxon>
        <taxon>Mikania</taxon>
    </lineage>
</organism>
<reference evidence="2 3" key="1">
    <citation type="submission" date="2019-05" db="EMBL/GenBank/DDBJ databases">
        <title>Mikania micrantha, genome provides insights into the molecular mechanism of rapid growth.</title>
        <authorList>
            <person name="Liu B."/>
        </authorList>
    </citation>
    <scope>NUCLEOTIDE SEQUENCE [LARGE SCALE GENOMIC DNA]</scope>
    <source>
        <strain evidence="2">NLD-2019</strain>
        <tissue evidence="2">Leaf</tissue>
    </source>
</reference>
<dbReference type="AlphaFoldDB" id="A0A5N6M5J1"/>
<name>A0A5N6M5J1_9ASTR</name>
<protein>
    <submittedName>
        <fullName evidence="2">Uncharacterized protein</fullName>
    </submittedName>
</protein>
<proteinExistence type="predicted"/>
<gene>
    <name evidence="2" type="ORF">E3N88_37044</name>
</gene>
<sequence>METEMLVTKLVTALETATAMAKRLQSPTTATESEHIYASIRAAHRQLSLFLAHTTQSQPQPSIDVIGDDDGDEPMRIGDEDQQAADGAKDEDLKMIAIETMEERMKDVSIQSNKRLKRSLSFTSLAGGDEIESARAQLDYDTHVNRLRALDLIYQFHC</sequence>
<accession>A0A5N6M5J1</accession>
<keyword evidence="3" id="KW-1185">Reference proteome</keyword>
<dbReference type="OrthoDB" id="672370at2759"/>
<comment type="caution">
    <text evidence="2">The sequence shown here is derived from an EMBL/GenBank/DDBJ whole genome shotgun (WGS) entry which is preliminary data.</text>
</comment>
<dbReference type="EMBL" id="SZYD01000017">
    <property type="protein sequence ID" value="KAD3069164.1"/>
    <property type="molecule type" value="Genomic_DNA"/>
</dbReference>
<evidence type="ECO:0000313" key="2">
    <source>
        <dbReference type="EMBL" id="KAD3069164.1"/>
    </source>
</evidence>
<evidence type="ECO:0000313" key="3">
    <source>
        <dbReference type="Proteomes" id="UP000326396"/>
    </source>
</evidence>
<feature type="region of interest" description="Disordered" evidence="1">
    <location>
        <begin position="54"/>
        <end position="89"/>
    </location>
</feature>
<dbReference type="Proteomes" id="UP000326396">
    <property type="component" value="Linkage Group LG7"/>
</dbReference>
<dbReference type="PANTHER" id="PTHR37697">
    <property type="entry name" value="AP2-LIKE ETHYLENE-RESPONSIVE TRANSCRIPTION FACTOR SNZ"/>
    <property type="match status" value="1"/>
</dbReference>